<evidence type="ECO:0000313" key="1">
    <source>
        <dbReference type="EMBL" id="MCM2575875.1"/>
    </source>
</evidence>
<keyword evidence="2" id="KW-1185">Reference proteome</keyword>
<dbReference type="Proteomes" id="UP001167160">
    <property type="component" value="Unassembled WGS sequence"/>
</dbReference>
<evidence type="ECO:0008006" key="3">
    <source>
        <dbReference type="Google" id="ProtNLM"/>
    </source>
</evidence>
<organism evidence="1 2">
    <name type="scientific">Streptomyces meridianus</name>
    <dbReference type="NCBI Taxonomy" id="2938945"/>
    <lineage>
        <taxon>Bacteria</taxon>
        <taxon>Bacillati</taxon>
        <taxon>Actinomycetota</taxon>
        <taxon>Actinomycetes</taxon>
        <taxon>Kitasatosporales</taxon>
        <taxon>Streptomycetaceae</taxon>
        <taxon>Streptomyces</taxon>
    </lineage>
</organism>
<protein>
    <recommendedName>
        <fullName evidence="3">DUF2867 domain-containing protein</fullName>
    </recommendedName>
</protein>
<dbReference type="SUPFAM" id="SSF55961">
    <property type="entry name" value="Bet v1-like"/>
    <property type="match status" value="1"/>
</dbReference>
<dbReference type="EMBL" id="JAMQGM010000001">
    <property type="protein sequence ID" value="MCM2575875.1"/>
    <property type="molecule type" value="Genomic_DNA"/>
</dbReference>
<name>A0ABT0WZY6_9ACTN</name>
<gene>
    <name evidence="1" type="ORF">M1E25_00640</name>
</gene>
<comment type="caution">
    <text evidence="1">The sequence shown here is derived from an EMBL/GenBank/DDBJ whole genome shotgun (WGS) entry which is preliminary data.</text>
</comment>
<proteinExistence type="predicted"/>
<dbReference type="InterPro" id="IPR023393">
    <property type="entry name" value="START-like_dom_sf"/>
</dbReference>
<accession>A0ABT0WZY6</accession>
<reference evidence="1" key="1">
    <citation type="journal article" date="2023" name="Int. J. Syst. Evol. Microbiol.">
        <title>Streptomyces meridianus sp. nov. isolated from brackish water of the Tagus estuary in Alcochete, Portugal.</title>
        <authorList>
            <person name="Santos J.D.N."/>
            <person name="Klimek D."/>
            <person name="Calusinska M."/>
            <person name="Lobo Da Cunha A."/>
            <person name="Catita J."/>
            <person name="Goncalves H."/>
            <person name="Gonzalez I."/>
            <person name="Reyes F."/>
            <person name="Lage O.M."/>
        </authorList>
    </citation>
    <scope>NUCLEOTIDE SEQUENCE</scope>
    <source>
        <strain evidence="1">MTZ3.1</strain>
    </source>
</reference>
<sequence>MGTTDGCTDGTETRDGLPFVDEHTVLVPAPRPRVWAALESPRVTSLRLTEGGLPARMLGTSPPAGFEVAQSSPPERLALAGRHRFSRYLLVFELADTGDGGTRLAARTFAAFPGARGRLYRVLVIGTRIHVLATRRILRSVRRLSVEPTAPGDPAA</sequence>
<dbReference type="RefSeq" id="WP_251407678.1">
    <property type="nucleotide sequence ID" value="NZ_JAMQGM010000001.1"/>
</dbReference>
<evidence type="ECO:0000313" key="2">
    <source>
        <dbReference type="Proteomes" id="UP001167160"/>
    </source>
</evidence>
<dbReference type="Gene3D" id="3.30.530.20">
    <property type="match status" value="1"/>
</dbReference>